<feature type="signal peptide" evidence="11">
    <location>
        <begin position="1"/>
        <end position="23"/>
    </location>
</feature>
<evidence type="ECO:0000256" key="8">
    <source>
        <dbReference type="ARBA" id="ARBA00022729"/>
    </source>
</evidence>
<comment type="subcellular location">
    <subcellularLocation>
        <location evidence="2">Secreted</location>
        <location evidence="2">Extracellular space</location>
        <location evidence="2">Extracellular matrix</location>
    </subcellularLocation>
</comment>
<name>A0A8T3CUL6_9TELE</name>
<evidence type="ECO:0000313" key="13">
    <source>
        <dbReference type="Proteomes" id="UP000829720"/>
    </source>
</evidence>
<evidence type="ECO:0000256" key="3">
    <source>
        <dbReference type="ARBA" id="ARBA00011000"/>
    </source>
</evidence>
<keyword evidence="7" id="KW-0765">Sulfation</keyword>
<dbReference type="InterPro" id="IPR031386">
    <property type="entry name" value="UCMA"/>
</dbReference>
<evidence type="ECO:0000256" key="9">
    <source>
        <dbReference type="ARBA" id="ARBA00023054"/>
    </source>
</evidence>
<dbReference type="PANTHER" id="PTHR28647:SF2">
    <property type="entry name" value="UNIQUE CARTILAGE MATRIX-ASSOCIATED PROTEIN"/>
    <property type="match status" value="1"/>
</dbReference>
<evidence type="ECO:0000256" key="1">
    <source>
        <dbReference type="ARBA" id="ARBA00002111"/>
    </source>
</evidence>
<evidence type="ECO:0000256" key="5">
    <source>
        <dbReference type="ARBA" id="ARBA00022525"/>
    </source>
</evidence>
<dbReference type="OrthoDB" id="8907123at2759"/>
<comment type="similarity">
    <text evidence="3">Belongs to the UCMA family.</text>
</comment>
<keyword evidence="8 11" id="KW-0732">Signal</keyword>
<evidence type="ECO:0000313" key="12">
    <source>
        <dbReference type="EMBL" id="KAI1888046.1"/>
    </source>
</evidence>
<evidence type="ECO:0000256" key="4">
    <source>
        <dbReference type="ARBA" id="ARBA00013765"/>
    </source>
</evidence>
<dbReference type="Proteomes" id="UP000829720">
    <property type="component" value="Unassembled WGS sequence"/>
</dbReference>
<evidence type="ECO:0000256" key="7">
    <source>
        <dbReference type="ARBA" id="ARBA00022641"/>
    </source>
</evidence>
<dbReference type="PANTHER" id="PTHR28647">
    <property type="entry name" value="UNIQUE CARTILAGE MATRIX-ASSOCIATED PROTEIN"/>
    <property type="match status" value="1"/>
</dbReference>
<gene>
    <name evidence="12" type="ORF">AGOR_G00181020</name>
</gene>
<evidence type="ECO:0000256" key="6">
    <source>
        <dbReference type="ARBA" id="ARBA00022530"/>
    </source>
</evidence>
<keyword evidence="9 10" id="KW-0175">Coiled coil</keyword>
<dbReference type="GO" id="GO:0031012">
    <property type="term" value="C:extracellular matrix"/>
    <property type="evidence" value="ECO:0007669"/>
    <property type="project" value="TreeGrafter"/>
</dbReference>
<sequence length="136" mass="16438">MTWMRPVLLFAALLILTLNGAESAAVRDDPADTEGKETEGAAKRIFMPEEEATNFFKRRSRRSVKSQAEINAEHRQKLAADEHRREYYEEQRNEYENYVEEVRDETEERTREKTEQWREYHYDGLYPSYQYNRHRI</sequence>
<dbReference type="GO" id="GO:0048706">
    <property type="term" value="P:embryonic skeletal system development"/>
    <property type="evidence" value="ECO:0007669"/>
    <property type="project" value="TreeGrafter"/>
</dbReference>
<protein>
    <recommendedName>
        <fullName evidence="4">Unique cartilage matrix-associated protein</fullName>
    </recommendedName>
</protein>
<evidence type="ECO:0000256" key="10">
    <source>
        <dbReference type="SAM" id="Coils"/>
    </source>
</evidence>
<dbReference type="GO" id="GO:0045667">
    <property type="term" value="P:regulation of osteoblast differentiation"/>
    <property type="evidence" value="ECO:0007669"/>
    <property type="project" value="InterPro"/>
</dbReference>
<reference evidence="12" key="1">
    <citation type="submission" date="2021-01" db="EMBL/GenBank/DDBJ databases">
        <authorList>
            <person name="Zahm M."/>
            <person name="Roques C."/>
            <person name="Cabau C."/>
            <person name="Klopp C."/>
            <person name="Donnadieu C."/>
            <person name="Jouanno E."/>
            <person name="Lampietro C."/>
            <person name="Louis A."/>
            <person name="Herpin A."/>
            <person name="Echchiki A."/>
            <person name="Berthelot C."/>
            <person name="Parey E."/>
            <person name="Roest-Crollius H."/>
            <person name="Braasch I."/>
            <person name="Postlethwait J."/>
            <person name="Bobe J."/>
            <person name="Montfort J."/>
            <person name="Bouchez O."/>
            <person name="Begum T."/>
            <person name="Mejri S."/>
            <person name="Adams A."/>
            <person name="Chen W.-J."/>
            <person name="Guiguen Y."/>
        </authorList>
    </citation>
    <scope>NUCLEOTIDE SEQUENCE</scope>
    <source>
        <tissue evidence="12">Blood</tissue>
    </source>
</reference>
<dbReference type="Pfam" id="PF17085">
    <property type="entry name" value="UCMA"/>
    <property type="match status" value="1"/>
</dbReference>
<evidence type="ECO:0000256" key="2">
    <source>
        <dbReference type="ARBA" id="ARBA00004498"/>
    </source>
</evidence>
<keyword evidence="13" id="KW-1185">Reference proteome</keyword>
<feature type="coiled-coil region" evidence="10">
    <location>
        <begin position="85"/>
        <end position="115"/>
    </location>
</feature>
<keyword evidence="6" id="KW-0272">Extracellular matrix</keyword>
<comment type="function">
    <text evidence="1">May be involved in the negative control of osteogenic differentiation of osteochondrogenic precursor cells in peripheral zones of fetal cartilage and at the cartilage-bone interface.</text>
</comment>
<accession>A0A8T3CUL6</accession>
<proteinExistence type="inferred from homology"/>
<evidence type="ECO:0000256" key="11">
    <source>
        <dbReference type="SAM" id="SignalP"/>
    </source>
</evidence>
<organism evidence="12 13">
    <name type="scientific">Albula goreensis</name>
    <dbReference type="NCBI Taxonomy" id="1534307"/>
    <lineage>
        <taxon>Eukaryota</taxon>
        <taxon>Metazoa</taxon>
        <taxon>Chordata</taxon>
        <taxon>Craniata</taxon>
        <taxon>Vertebrata</taxon>
        <taxon>Euteleostomi</taxon>
        <taxon>Actinopterygii</taxon>
        <taxon>Neopterygii</taxon>
        <taxon>Teleostei</taxon>
        <taxon>Albuliformes</taxon>
        <taxon>Albulidae</taxon>
        <taxon>Albula</taxon>
    </lineage>
</organism>
<feature type="chain" id="PRO_5035905263" description="Unique cartilage matrix-associated protein" evidence="11">
    <location>
        <begin position="24"/>
        <end position="136"/>
    </location>
</feature>
<dbReference type="AlphaFoldDB" id="A0A8T3CUL6"/>
<dbReference type="EMBL" id="JAERUA010000017">
    <property type="protein sequence ID" value="KAI1888046.1"/>
    <property type="molecule type" value="Genomic_DNA"/>
</dbReference>
<keyword evidence="5" id="KW-0964">Secreted</keyword>
<comment type="caution">
    <text evidence="12">The sequence shown here is derived from an EMBL/GenBank/DDBJ whole genome shotgun (WGS) entry which is preliminary data.</text>
</comment>